<evidence type="ECO:0000313" key="2">
    <source>
        <dbReference type="EMBL" id="CAB0005818.1"/>
    </source>
</evidence>
<dbReference type="AlphaFoldDB" id="A0A6H5GSQ8"/>
<gene>
    <name evidence="2" type="ORF">NTEN_LOCUS11295</name>
</gene>
<reference evidence="2 3" key="1">
    <citation type="submission" date="2020-02" db="EMBL/GenBank/DDBJ databases">
        <authorList>
            <person name="Ferguson B K."/>
        </authorList>
    </citation>
    <scope>NUCLEOTIDE SEQUENCE [LARGE SCALE GENOMIC DNA]</scope>
</reference>
<proteinExistence type="predicted"/>
<sequence>MPVRECLRSCRKIGPAVTLERLRFQASFGTSCKIGRQNLSAEEVRILHTFTCKFTGRSHLELFFSNGFYCSRMLDSVGVRKVKFGTPCIVTIISISAFCIVGTEVWAVLRHWRQFNEACIYLWCMSVNFKICIVRFSTFLIQTACKCCFKADRLGYSAVDRRRTITRKEEGDKNADVGRNPYRTGHIDHHLNITWRQTCFTIGIKRNRKQFDYQRVKGVINRFDVPFFLHIRRKKDETCPAYNDRDGHIKGMPRYSQAMERYNFYQLLSLQRLEGLQLVQKTGKGLKKRFPGGGTPIRNFLTRPDLARWLIFDKVFAGTVRVLQGASRHQGRKVGVYVMGLKVYRSLSSCPRYRPDLVKLSAGEHQNSGRHECLNSGSVSGKGWSPERGGRCNAHRSEDFFLSRAAMIPKTPKKRRRTYGLEHPQRARRRKIRANTPRGLRSVEEPPAGKTDGALVSELAAGAIMLKTKKKKEKNRGRWIKQKL</sequence>
<dbReference type="EMBL" id="CADCXU010016614">
    <property type="protein sequence ID" value="CAB0005818.1"/>
    <property type="molecule type" value="Genomic_DNA"/>
</dbReference>
<name>A0A6H5GSQ8_9HEMI</name>
<keyword evidence="3" id="KW-1185">Reference proteome</keyword>
<feature type="region of interest" description="Disordered" evidence="1">
    <location>
        <begin position="412"/>
        <end position="451"/>
    </location>
</feature>
<protein>
    <submittedName>
        <fullName evidence="2">Uncharacterized protein</fullName>
    </submittedName>
</protein>
<evidence type="ECO:0000256" key="1">
    <source>
        <dbReference type="SAM" id="MobiDB-lite"/>
    </source>
</evidence>
<organism evidence="2 3">
    <name type="scientific">Nesidiocoris tenuis</name>
    <dbReference type="NCBI Taxonomy" id="355587"/>
    <lineage>
        <taxon>Eukaryota</taxon>
        <taxon>Metazoa</taxon>
        <taxon>Ecdysozoa</taxon>
        <taxon>Arthropoda</taxon>
        <taxon>Hexapoda</taxon>
        <taxon>Insecta</taxon>
        <taxon>Pterygota</taxon>
        <taxon>Neoptera</taxon>
        <taxon>Paraneoptera</taxon>
        <taxon>Hemiptera</taxon>
        <taxon>Heteroptera</taxon>
        <taxon>Panheteroptera</taxon>
        <taxon>Cimicomorpha</taxon>
        <taxon>Miridae</taxon>
        <taxon>Dicyphina</taxon>
        <taxon>Nesidiocoris</taxon>
    </lineage>
</organism>
<accession>A0A6H5GSQ8</accession>
<dbReference type="Proteomes" id="UP000479000">
    <property type="component" value="Unassembled WGS sequence"/>
</dbReference>
<evidence type="ECO:0000313" key="3">
    <source>
        <dbReference type="Proteomes" id="UP000479000"/>
    </source>
</evidence>
<feature type="region of interest" description="Disordered" evidence="1">
    <location>
        <begin position="367"/>
        <end position="390"/>
    </location>
</feature>